<name>A0A699ZC63_HAELA</name>
<keyword evidence="2" id="KW-1185">Reference proteome</keyword>
<reference evidence="1 2" key="1">
    <citation type="submission" date="2020-02" db="EMBL/GenBank/DDBJ databases">
        <title>Draft genome sequence of Haematococcus lacustris strain NIES-144.</title>
        <authorList>
            <person name="Morimoto D."/>
            <person name="Nakagawa S."/>
            <person name="Yoshida T."/>
            <person name="Sawayama S."/>
        </authorList>
    </citation>
    <scope>NUCLEOTIDE SEQUENCE [LARGE SCALE GENOMIC DNA]</scope>
    <source>
        <strain evidence="1 2">NIES-144</strain>
    </source>
</reference>
<comment type="caution">
    <text evidence="1">The sequence shown here is derived from an EMBL/GenBank/DDBJ whole genome shotgun (WGS) entry which is preliminary data.</text>
</comment>
<evidence type="ECO:0000313" key="1">
    <source>
        <dbReference type="EMBL" id="GFH20233.1"/>
    </source>
</evidence>
<protein>
    <submittedName>
        <fullName evidence="1">Uncharacterized protein</fullName>
    </submittedName>
</protein>
<dbReference type="AlphaFoldDB" id="A0A699ZC63"/>
<gene>
    <name evidence="1" type="ORF">HaLaN_17323</name>
</gene>
<feature type="non-terminal residue" evidence="1">
    <location>
        <position position="1"/>
    </location>
</feature>
<sequence>MGQDGGGYEPYEVEERLVQRWVPDATRD</sequence>
<evidence type="ECO:0000313" key="2">
    <source>
        <dbReference type="Proteomes" id="UP000485058"/>
    </source>
</evidence>
<dbReference type="EMBL" id="BLLF01001599">
    <property type="protein sequence ID" value="GFH20233.1"/>
    <property type="molecule type" value="Genomic_DNA"/>
</dbReference>
<organism evidence="1 2">
    <name type="scientific">Haematococcus lacustris</name>
    <name type="common">Green alga</name>
    <name type="synonym">Haematococcus pluvialis</name>
    <dbReference type="NCBI Taxonomy" id="44745"/>
    <lineage>
        <taxon>Eukaryota</taxon>
        <taxon>Viridiplantae</taxon>
        <taxon>Chlorophyta</taxon>
        <taxon>core chlorophytes</taxon>
        <taxon>Chlorophyceae</taxon>
        <taxon>CS clade</taxon>
        <taxon>Chlamydomonadales</taxon>
        <taxon>Haematococcaceae</taxon>
        <taxon>Haematococcus</taxon>
    </lineage>
</organism>
<accession>A0A699ZC63</accession>
<proteinExistence type="predicted"/>
<dbReference type="Proteomes" id="UP000485058">
    <property type="component" value="Unassembled WGS sequence"/>
</dbReference>